<dbReference type="GO" id="GO:1900103">
    <property type="term" value="P:positive regulation of endoplasmic reticulum unfolded protein response"/>
    <property type="evidence" value="ECO:0007669"/>
    <property type="project" value="EnsemblFungi"/>
</dbReference>
<dbReference type="OMA" id="EAHPMWL"/>
<feature type="active site" description="Proton donor" evidence="5">
    <location>
        <position position="375"/>
    </location>
</feature>
<name>A7TPV5_VANPO</name>
<gene>
    <name evidence="9" type="ORF">Kpol_1000p15</name>
</gene>
<accession>A7TPV5</accession>
<dbReference type="PRINTS" id="PR00747">
    <property type="entry name" value="GLYHDRLASE47"/>
</dbReference>
<keyword evidence="7" id="KW-0326">Glycosidase</keyword>
<dbReference type="GO" id="GO:0106055">
    <property type="term" value="C:mannosyl-oligosaccharide 1,2-alpha-mannosidase complex"/>
    <property type="evidence" value="ECO:0007669"/>
    <property type="project" value="EnsemblFungi"/>
</dbReference>
<evidence type="ECO:0000256" key="2">
    <source>
        <dbReference type="ARBA" id="ARBA00007658"/>
    </source>
</evidence>
<dbReference type="InParanoid" id="A7TPV5"/>
<evidence type="ECO:0000256" key="5">
    <source>
        <dbReference type="PIRSR" id="PIRSR601382-1"/>
    </source>
</evidence>
<keyword evidence="3" id="KW-0256">Endoplasmic reticulum</keyword>
<keyword evidence="6" id="KW-0106">Calcium</keyword>
<dbReference type="InterPro" id="IPR012341">
    <property type="entry name" value="6hp_glycosidase-like_sf"/>
</dbReference>
<evidence type="ECO:0000313" key="10">
    <source>
        <dbReference type="Proteomes" id="UP000000267"/>
    </source>
</evidence>
<evidence type="ECO:0000256" key="8">
    <source>
        <dbReference type="SAM" id="SignalP"/>
    </source>
</evidence>
<dbReference type="RefSeq" id="XP_001643561.1">
    <property type="nucleotide sequence ID" value="XM_001643511.1"/>
</dbReference>
<dbReference type="InterPro" id="IPR001382">
    <property type="entry name" value="Glyco_hydro_47"/>
</dbReference>
<dbReference type="OrthoDB" id="8118055at2759"/>
<dbReference type="FunCoup" id="A7TPV5">
    <property type="interactions" value="539"/>
</dbReference>
<dbReference type="KEGG" id="vpo:Kpol_1000p15"/>
<dbReference type="GO" id="GO:0044322">
    <property type="term" value="C:endoplasmic reticulum quality control compartment"/>
    <property type="evidence" value="ECO:0007669"/>
    <property type="project" value="GOC"/>
</dbReference>
<sequence>MNCRFYLLFHLLSLLGLFSLITEAKGSSFTKGSFTKVEILQYRDEVKNLFLETMDNYMSLGFPYDELRPISCVPKMRNVDDIEDVITNDVLGNFTVTMIDSLTTYAIMGEKRRFEELISIVRETYSNGFDIDSIVQVFETTIRIIGSLLSSHLYASDPSKIVYIEDYDGFLLDLAKDMADRLLPAYLTNTGLPVSRINLKKVFQGIPGNIIEENNVAAMGCPMFEFTLLSYLTKDKKYEKITRYAFDKVWSLRSNLDLLPMSLNPQSLQIFSIITGIGASIDSFFEYALKGAILFNDSELYNIWVESYRALNVNLNSDWFYINGQHINGQLGTFWIDSLSAFFPGLQVLNGDIEDATLKNLMSLKLWDTFGGIPERWQFQSHQNSGDMNNDELLKNIVPLEWYPLRPEFVESTYFLYRATKDPFYLNTGYRILNDLKTRFKYNCGLGGIQNVITGEPQDRMESFVLSETLKYLYLLFDEQNELHASRDNFIFSTEAHPMWLTPEVIKDYKVNGFFNDTRYENQLKRLKDNDKRFLENVRKKGKASKGLIGLVKSLFKEYNNDETSDLSAVEFDENQYINKNVFNLSCPITPFMQSNKNDGESLLKSYLLSNFDRLFEIDYRYNDTLIKPAHLKEYRPIELEDDFYQLWMNPRKSISRPASSTESFEIAIELEGNYELTKYKNGSVYCSDLAGRRRIRIEKIQAGSIDTYGEVVPGKTFTNVHSKDVTSSSCDLIAESYSHAILYRATSIDGIPLPSNGEILISKGVILSKQENIEGGAKSSKLLDLFGLNQDDQMMLDCIPIINIRFI</sequence>
<dbReference type="GO" id="GO:0004571">
    <property type="term" value="F:mannosyl-oligosaccharide 1,2-alpha-mannosidase activity"/>
    <property type="evidence" value="ECO:0007669"/>
    <property type="project" value="EnsemblFungi"/>
</dbReference>
<proteinExistence type="inferred from homology"/>
<evidence type="ECO:0000256" key="3">
    <source>
        <dbReference type="ARBA" id="ARBA00022824"/>
    </source>
</evidence>
<keyword evidence="10" id="KW-1185">Reference proteome</keyword>
<dbReference type="PhylomeDB" id="A7TPV5"/>
<dbReference type="Gene3D" id="1.50.10.10">
    <property type="match status" value="1"/>
</dbReference>
<feature type="binding site" evidence="6">
    <location>
        <position position="494"/>
    </location>
    <ligand>
        <name>Ca(2+)</name>
        <dbReference type="ChEBI" id="CHEBI:29108"/>
    </ligand>
</feature>
<dbReference type="eggNOG" id="KOG2429">
    <property type="taxonomic scope" value="Eukaryota"/>
</dbReference>
<dbReference type="GO" id="GO:0005509">
    <property type="term" value="F:calcium ion binding"/>
    <property type="evidence" value="ECO:0007669"/>
    <property type="project" value="InterPro"/>
</dbReference>
<dbReference type="Proteomes" id="UP000000267">
    <property type="component" value="Unassembled WGS sequence"/>
</dbReference>
<feature type="chain" id="PRO_5002715702" description="alpha-1,2-Mannosidase" evidence="8">
    <location>
        <begin position="27"/>
        <end position="808"/>
    </location>
</feature>
<organism evidence="10">
    <name type="scientific">Vanderwaltozyma polyspora (strain ATCC 22028 / DSM 70294 / BCRC 21397 / CBS 2163 / NBRC 10782 / NRRL Y-8283 / UCD 57-17)</name>
    <name type="common">Kluyveromyces polysporus</name>
    <dbReference type="NCBI Taxonomy" id="436907"/>
    <lineage>
        <taxon>Eukaryota</taxon>
        <taxon>Fungi</taxon>
        <taxon>Dikarya</taxon>
        <taxon>Ascomycota</taxon>
        <taxon>Saccharomycotina</taxon>
        <taxon>Saccharomycetes</taxon>
        <taxon>Saccharomycetales</taxon>
        <taxon>Saccharomycetaceae</taxon>
        <taxon>Vanderwaltozyma</taxon>
    </lineage>
</organism>
<dbReference type="GO" id="GO:1904380">
    <property type="term" value="P:endoplasmic reticulum mannose trimming"/>
    <property type="evidence" value="ECO:0007669"/>
    <property type="project" value="EnsemblFungi"/>
</dbReference>
<comment type="similarity">
    <text evidence="2 7">Belongs to the glycosyl hydrolase 47 family.</text>
</comment>
<protein>
    <recommendedName>
        <fullName evidence="7">alpha-1,2-Mannosidase</fullName>
        <ecNumber evidence="7">3.2.1.-</ecNumber>
    </recommendedName>
</protein>
<evidence type="ECO:0000256" key="7">
    <source>
        <dbReference type="RuleBase" id="RU361193"/>
    </source>
</evidence>
<comment type="cofactor">
    <cofactor evidence="6">
        <name>Ca(2+)</name>
        <dbReference type="ChEBI" id="CHEBI:29108"/>
    </cofactor>
</comment>
<dbReference type="GeneID" id="5543811"/>
<dbReference type="InterPro" id="IPR044674">
    <property type="entry name" value="EDEM1/2/3"/>
</dbReference>
<evidence type="ECO:0000256" key="6">
    <source>
        <dbReference type="PIRSR" id="PIRSR601382-2"/>
    </source>
</evidence>
<dbReference type="EC" id="3.2.1.-" evidence="7"/>
<keyword evidence="4" id="KW-0325">Glycoprotein</keyword>
<keyword evidence="7" id="KW-0378">Hydrolase</keyword>
<keyword evidence="6" id="KW-0479">Metal-binding</keyword>
<dbReference type="Pfam" id="PF01532">
    <property type="entry name" value="Glyco_hydro_47"/>
    <property type="match status" value="1"/>
</dbReference>
<dbReference type="GO" id="GO:0016020">
    <property type="term" value="C:membrane"/>
    <property type="evidence" value="ECO:0007669"/>
    <property type="project" value="InterPro"/>
</dbReference>
<dbReference type="GO" id="GO:0030246">
    <property type="term" value="F:carbohydrate binding"/>
    <property type="evidence" value="ECO:0007669"/>
    <property type="project" value="EnsemblFungi"/>
</dbReference>
<dbReference type="SUPFAM" id="SSF48225">
    <property type="entry name" value="Seven-hairpin glycosidases"/>
    <property type="match status" value="1"/>
</dbReference>
<feature type="active site" evidence="5">
    <location>
        <position position="282"/>
    </location>
</feature>
<keyword evidence="8" id="KW-0732">Signal</keyword>
<dbReference type="GO" id="GO:0005975">
    <property type="term" value="P:carbohydrate metabolic process"/>
    <property type="evidence" value="ECO:0007669"/>
    <property type="project" value="InterPro"/>
</dbReference>
<dbReference type="PANTHER" id="PTHR45679">
    <property type="entry name" value="ER DEGRADATION-ENHANCING ALPHA-MANNOSIDASE-LIKE PROTEIN 2"/>
    <property type="match status" value="1"/>
</dbReference>
<dbReference type="InterPro" id="IPR036026">
    <property type="entry name" value="Seven-hairpin_glycosidases"/>
</dbReference>
<evidence type="ECO:0000256" key="1">
    <source>
        <dbReference type="ARBA" id="ARBA00004240"/>
    </source>
</evidence>
<feature type="active site" evidence="5">
    <location>
        <position position="408"/>
    </location>
</feature>
<dbReference type="STRING" id="436907.A7TPV5"/>
<dbReference type="AlphaFoldDB" id="A7TPV5"/>
<comment type="subcellular location">
    <subcellularLocation>
        <location evidence="1">Endoplasmic reticulum</location>
    </subcellularLocation>
</comment>
<feature type="active site" description="Proton donor" evidence="5">
    <location>
        <position position="139"/>
    </location>
</feature>
<evidence type="ECO:0000256" key="4">
    <source>
        <dbReference type="ARBA" id="ARBA00023180"/>
    </source>
</evidence>
<dbReference type="HOGENOM" id="CLU_003818_5_3_1"/>
<dbReference type="PANTHER" id="PTHR45679:SF5">
    <property type="entry name" value="ER DEGRADATION-ENHANCING ALPHA-MANNOSIDASE-LIKE PROTEIN 1"/>
    <property type="match status" value="1"/>
</dbReference>
<reference evidence="9 10" key="1">
    <citation type="journal article" date="2007" name="Proc. Natl. Acad. Sci. U.S.A.">
        <title>Independent sorting-out of thousands of duplicated gene pairs in two yeast species descended from a whole-genome duplication.</title>
        <authorList>
            <person name="Scannell D.R."/>
            <person name="Frank A.C."/>
            <person name="Conant G.C."/>
            <person name="Byrne K.P."/>
            <person name="Woolfit M."/>
            <person name="Wolfe K.H."/>
        </authorList>
    </citation>
    <scope>NUCLEOTIDE SEQUENCE [LARGE SCALE GENOMIC DNA]</scope>
    <source>
        <strain evidence="10">ATCC 22028 / DSM 70294 / BCRC 21397 / CBS 2163 / NBRC 10782 / NRRL Y-8283 / UCD 57-17</strain>
    </source>
</reference>
<evidence type="ECO:0000313" key="9">
    <source>
        <dbReference type="EMBL" id="EDO15703.1"/>
    </source>
</evidence>
<feature type="signal peptide" evidence="8">
    <location>
        <begin position="1"/>
        <end position="26"/>
    </location>
</feature>
<dbReference type="EMBL" id="DS480448">
    <property type="protein sequence ID" value="EDO15703.1"/>
    <property type="molecule type" value="Genomic_DNA"/>
</dbReference>
<dbReference type="GO" id="GO:0097466">
    <property type="term" value="P:ubiquitin-dependent glycoprotein ERAD pathway"/>
    <property type="evidence" value="ECO:0007669"/>
    <property type="project" value="EnsemblFungi"/>
</dbReference>